<organism evidence="3 4">
    <name type="scientific">Acetobacter suratthaniensis</name>
    <dbReference type="NCBI Taxonomy" id="1502841"/>
    <lineage>
        <taxon>Bacteria</taxon>
        <taxon>Pseudomonadati</taxon>
        <taxon>Pseudomonadota</taxon>
        <taxon>Alphaproteobacteria</taxon>
        <taxon>Acetobacterales</taxon>
        <taxon>Acetobacteraceae</taxon>
        <taxon>Acetobacter</taxon>
    </lineage>
</organism>
<dbReference type="EMBL" id="JAFVMG010000019">
    <property type="protein sequence ID" value="MBO1329388.1"/>
    <property type="molecule type" value="Genomic_DNA"/>
</dbReference>
<evidence type="ECO:0000259" key="2">
    <source>
        <dbReference type="Pfam" id="PF18431"/>
    </source>
</evidence>
<feature type="compositionally biased region" description="Polar residues" evidence="1">
    <location>
        <begin position="16"/>
        <end position="39"/>
    </location>
</feature>
<evidence type="ECO:0000313" key="4">
    <source>
        <dbReference type="Proteomes" id="UP000664399"/>
    </source>
</evidence>
<sequence length="117" mass="13405">MQTSLCSKRRTKITSRAFNTSLRAQNQAERSSINGSSNPRRAIHKVLRDNASKIDEWLTKARIGTKTEVEGYISSSGAVIIKNSDRLRKTARRIRVTIIKKEHNGMIYYVQTVKLYH</sequence>
<accession>A0ABS3LPU8</accession>
<proteinExistence type="predicted"/>
<feature type="region of interest" description="Disordered" evidence="1">
    <location>
        <begin position="16"/>
        <end position="40"/>
    </location>
</feature>
<feature type="domain" description="Bacterial CdiA-CT RNAse A" evidence="2">
    <location>
        <begin position="19"/>
        <end position="112"/>
    </location>
</feature>
<name>A0ABS3LPU8_9PROT</name>
<keyword evidence="4" id="KW-1185">Reference proteome</keyword>
<evidence type="ECO:0000256" key="1">
    <source>
        <dbReference type="SAM" id="MobiDB-lite"/>
    </source>
</evidence>
<reference evidence="3 4" key="1">
    <citation type="submission" date="2021-03" db="EMBL/GenBank/DDBJ databases">
        <title>The complete genome sequence of Acetobacter suratthaniensis TBRC 1719.</title>
        <authorList>
            <person name="Charoenyingcharoen P."/>
            <person name="Yukphan P."/>
        </authorList>
    </citation>
    <scope>NUCLEOTIDE SEQUENCE [LARGE SCALE GENOMIC DNA]</scope>
    <source>
        <strain evidence="3 4">TBRC 1719</strain>
    </source>
</reference>
<dbReference type="Proteomes" id="UP000664399">
    <property type="component" value="Unassembled WGS sequence"/>
</dbReference>
<dbReference type="InterPro" id="IPR041436">
    <property type="entry name" value="RNAse_A_bac"/>
</dbReference>
<comment type="caution">
    <text evidence="3">The sequence shown here is derived from an EMBL/GenBank/DDBJ whole genome shotgun (WGS) entry which is preliminary data.</text>
</comment>
<evidence type="ECO:0000313" key="3">
    <source>
        <dbReference type="EMBL" id="MBO1329388.1"/>
    </source>
</evidence>
<protein>
    <recommendedName>
        <fullName evidence="2">Bacterial CdiA-CT RNAse A domain-containing protein</fullName>
    </recommendedName>
</protein>
<gene>
    <name evidence="3" type="ORF">J2D75_12995</name>
</gene>
<dbReference type="Pfam" id="PF18431">
    <property type="entry name" value="RNAse_A_bac"/>
    <property type="match status" value="1"/>
</dbReference>
<dbReference type="RefSeq" id="WP_207855244.1">
    <property type="nucleotide sequence ID" value="NZ_JAFVMG010000019.1"/>
</dbReference>